<proteinExistence type="predicted"/>
<keyword evidence="2" id="KW-0808">Transferase</keyword>
<evidence type="ECO:0000313" key="2">
    <source>
        <dbReference type="EMBL" id="AOH38840.1"/>
    </source>
</evidence>
<dbReference type="PANTHER" id="PTHR47739">
    <property type="entry name" value="TRNA1(VAL) (ADENINE(37)-N6)-METHYLTRANSFERASE"/>
    <property type="match status" value="1"/>
</dbReference>
<accession>A0A1B3WCZ8</accession>
<dbReference type="InterPro" id="IPR007848">
    <property type="entry name" value="Small_mtfrase_dom"/>
</dbReference>
<dbReference type="SUPFAM" id="SSF53335">
    <property type="entry name" value="S-adenosyl-L-methionine-dependent methyltransferases"/>
    <property type="match status" value="1"/>
</dbReference>
<dbReference type="AlphaFoldDB" id="A0A1B3WCZ8"/>
<evidence type="ECO:0000259" key="1">
    <source>
        <dbReference type="Pfam" id="PF05175"/>
    </source>
</evidence>
<dbReference type="RefSeq" id="WP_022513168.1">
    <property type="nucleotide sequence ID" value="NZ_CP017037.1"/>
</dbReference>
<dbReference type="InterPro" id="IPR029063">
    <property type="entry name" value="SAM-dependent_MTases_sf"/>
</dbReference>
<keyword evidence="2" id="KW-0489">Methyltransferase</keyword>
<dbReference type="GO" id="GO:0008168">
    <property type="term" value="F:methyltransferase activity"/>
    <property type="evidence" value="ECO:0007669"/>
    <property type="project" value="UniProtKB-KW"/>
</dbReference>
<dbReference type="EMBL" id="CP017037">
    <property type="protein sequence ID" value="AOH38840.1"/>
    <property type="molecule type" value="Genomic_DNA"/>
</dbReference>
<evidence type="ECO:0000313" key="3">
    <source>
        <dbReference type="Proteomes" id="UP000094757"/>
    </source>
</evidence>
<sequence length="254" mass="28584">MLVKTNKWELHEKERIDDLVRDGMRIIQRTDQFCFSLDSILLAHYVQIKAKERIVDLGTGTGVISLLLSALGAKDITALEINPIMVELAKRNVIANGKQHIIKVVECDYTKARELYPTGAFQSVVVNPPYREIGTGNTNSEPGKALACHEVGTSLSEVFHSAQYLLSYGGRLTMVHRADRLGDLIAIGREYYMEIKRIRPIYARVGHPACRILLEWKYGGHPEVIMEPPLFLHKEDGSYTDEILAIYGKGNIHV</sequence>
<feature type="domain" description="Methyltransferase small" evidence="1">
    <location>
        <begin position="40"/>
        <end position="176"/>
    </location>
</feature>
<organism evidence="2 3">
    <name type="scientific">Dialister pneumosintes</name>
    <dbReference type="NCBI Taxonomy" id="39950"/>
    <lineage>
        <taxon>Bacteria</taxon>
        <taxon>Bacillati</taxon>
        <taxon>Bacillota</taxon>
        <taxon>Negativicutes</taxon>
        <taxon>Veillonellales</taxon>
        <taxon>Veillonellaceae</taxon>
        <taxon>Dialister</taxon>
    </lineage>
</organism>
<dbReference type="InterPro" id="IPR050210">
    <property type="entry name" value="tRNA_Adenine-N(6)_MTase"/>
</dbReference>
<dbReference type="GO" id="GO:0032259">
    <property type="term" value="P:methylation"/>
    <property type="evidence" value="ECO:0007669"/>
    <property type="project" value="UniProtKB-KW"/>
</dbReference>
<gene>
    <name evidence="2" type="ORF">BCB69_01905</name>
</gene>
<dbReference type="STRING" id="39950.BCB69_01905"/>
<dbReference type="Gene3D" id="3.40.50.150">
    <property type="entry name" value="Vaccinia Virus protein VP39"/>
    <property type="match status" value="1"/>
</dbReference>
<protein>
    <submittedName>
        <fullName evidence="2">SAM-dependent methyltransferase</fullName>
    </submittedName>
</protein>
<reference evidence="3" key="1">
    <citation type="submission" date="2016-08" db="EMBL/GenBank/DDBJ databases">
        <authorList>
            <person name="Holder M.E."/>
            <person name="Ajami N.J."/>
            <person name="Petrosino J.F."/>
        </authorList>
    </citation>
    <scope>NUCLEOTIDE SEQUENCE [LARGE SCALE GENOMIC DNA]</scope>
    <source>
        <strain evidence="3">F0677</strain>
    </source>
</reference>
<dbReference type="KEGG" id="dpn:BCB69_01905"/>
<dbReference type="Pfam" id="PF05175">
    <property type="entry name" value="MTS"/>
    <property type="match status" value="1"/>
</dbReference>
<dbReference type="CDD" id="cd02440">
    <property type="entry name" value="AdoMet_MTases"/>
    <property type="match status" value="1"/>
</dbReference>
<dbReference type="PANTHER" id="PTHR47739:SF1">
    <property type="entry name" value="TRNA1(VAL) (ADENINE(37)-N6)-METHYLTRANSFERASE"/>
    <property type="match status" value="1"/>
</dbReference>
<name>A0A1B3WCZ8_9FIRM</name>
<dbReference type="Proteomes" id="UP000094757">
    <property type="component" value="Chromosome"/>
</dbReference>